<dbReference type="GO" id="GO:0015562">
    <property type="term" value="F:efflux transmembrane transporter activity"/>
    <property type="evidence" value="ECO:0007669"/>
    <property type="project" value="InterPro"/>
</dbReference>
<feature type="transmembrane region" description="Helical" evidence="9">
    <location>
        <begin position="12"/>
        <end position="32"/>
    </location>
</feature>
<dbReference type="InterPro" id="IPR027463">
    <property type="entry name" value="AcrB_DN_DC_subdom"/>
</dbReference>
<dbReference type="PANTHER" id="PTHR32063">
    <property type="match status" value="1"/>
</dbReference>
<dbReference type="GO" id="GO:0009636">
    <property type="term" value="P:response to toxic substance"/>
    <property type="evidence" value="ECO:0007669"/>
    <property type="project" value="UniProtKB-ARBA"/>
</dbReference>
<dbReference type="RefSeq" id="WP_008992488.1">
    <property type="nucleotide sequence ID" value="NZ_AMSG01000026.1"/>
</dbReference>
<feature type="transmembrane region" description="Helical" evidence="9">
    <location>
        <begin position="389"/>
        <end position="414"/>
    </location>
</feature>
<dbReference type="GO" id="GO:0042910">
    <property type="term" value="F:xenobiotic transmembrane transporter activity"/>
    <property type="evidence" value="ECO:0007669"/>
    <property type="project" value="TreeGrafter"/>
</dbReference>
<keyword evidence="7 9" id="KW-1133">Transmembrane helix</keyword>
<dbReference type="OrthoDB" id="9758940at2"/>
<evidence type="ECO:0000256" key="7">
    <source>
        <dbReference type="ARBA" id="ARBA00022989"/>
    </source>
</evidence>
<dbReference type="NCBIfam" id="TIGR00915">
    <property type="entry name" value="2A0602"/>
    <property type="match status" value="1"/>
</dbReference>
<dbReference type="Gene3D" id="3.30.2090.10">
    <property type="entry name" value="Multidrug efflux transporter AcrB TolC docking domain, DN and DC subdomains"/>
    <property type="match status" value="2"/>
</dbReference>
<name>K2NZR5_9FLAO</name>
<dbReference type="SUPFAM" id="SSF82866">
    <property type="entry name" value="Multidrug efflux transporter AcrB transmembrane domain"/>
    <property type="match status" value="2"/>
</dbReference>
<dbReference type="Proteomes" id="UP000007364">
    <property type="component" value="Unassembled WGS sequence"/>
</dbReference>
<evidence type="ECO:0000256" key="1">
    <source>
        <dbReference type="ARBA" id="ARBA00004429"/>
    </source>
</evidence>
<dbReference type="Gene3D" id="3.30.70.1430">
    <property type="entry name" value="Multidrug efflux transporter AcrB pore domain"/>
    <property type="match status" value="2"/>
</dbReference>
<evidence type="ECO:0000256" key="3">
    <source>
        <dbReference type="ARBA" id="ARBA00022448"/>
    </source>
</evidence>
<dbReference type="InterPro" id="IPR000731">
    <property type="entry name" value="SSD"/>
</dbReference>
<comment type="similarity">
    <text evidence="2">Belongs to the resistance-nodulation-cell division (RND) (TC 2.A.6) family.</text>
</comment>
<feature type="transmembrane region" description="Helical" evidence="9">
    <location>
        <begin position="435"/>
        <end position="455"/>
    </location>
</feature>
<protein>
    <submittedName>
        <fullName evidence="11">Hydrophobe/amphiphile efflux-1 (HAE1) family transporter</fullName>
    </submittedName>
</protein>
<dbReference type="STRING" id="555500.I215_13248"/>
<dbReference type="FunFam" id="3.30.70.1430:FF:000001">
    <property type="entry name" value="Efflux pump membrane transporter"/>
    <property type="match status" value="1"/>
</dbReference>
<feature type="transmembrane region" description="Helical" evidence="9">
    <location>
        <begin position="1018"/>
        <end position="1044"/>
    </location>
</feature>
<dbReference type="SUPFAM" id="SSF82693">
    <property type="entry name" value="Multidrug efflux transporter AcrB pore domain, PN1, PN2, PC1 and PC2 subdomains"/>
    <property type="match status" value="4"/>
</dbReference>
<feature type="transmembrane region" description="Helical" evidence="9">
    <location>
        <begin position="337"/>
        <end position="356"/>
    </location>
</feature>
<dbReference type="PANTHER" id="PTHR32063:SF9">
    <property type="entry name" value="SIMILAR TO MULTIDRUG RESISTANCE PROTEIN MEXB"/>
    <property type="match status" value="1"/>
</dbReference>
<dbReference type="SUPFAM" id="SSF82714">
    <property type="entry name" value="Multidrug efflux transporter AcrB TolC docking domain, DN and DC subdomains"/>
    <property type="match status" value="2"/>
</dbReference>
<keyword evidence="8 9" id="KW-0472">Membrane</keyword>
<feature type="domain" description="SSD" evidence="10">
    <location>
        <begin position="362"/>
        <end position="492"/>
    </location>
</feature>
<organism evidence="11 12">
    <name type="scientific">Galbibacter marinus</name>
    <dbReference type="NCBI Taxonomy" id="555500"/>
    <lineage>
        <taxon>Bacteria</taxon>
        <taxon>Pseudomonadati</taxon>
        <taxon>Bacteroidota</taxon>
        <taxon>Flavobacteriia</taxon>
        <taxon>Flavobacteriales</taxon>
        <taxon>Flavobacteriaceae</taxon>
        <taxon>Galbibacter</taxon>
    </lineage>
</organism>
<feature type="transmembrane region" description="Helical" evidence="9">
    <location>
        <begin position="911"/>
        <end position="935"/>
    </location>
</feature>
<feature type="transmembrane region" description="Helical" evidence="9">
    <location>
        <begin position="557"/>
        <end position="575"/>
    </location>
</feature>
<reference evidence="11 12" key="1">
    <citation type="journal article" date="2012" name="J. Bacteriol.">
        <title>Genome Sequence of Galbibacter marinum Type Strain ck-I2-15.</title>
        <authorList>
            <person name="Lai Q."/>
            <person name="Li C."/>
            <person name="Shao Z."/>
        </authorList>
    </citation>
    <scope>NUCLEOTIDE SEQUENCE [LARGE SCALE GENOMIC DNA]</scope>
    <source>
        <strain evidence="12">ck-I2-15</strain>
    </source>
</reference>
<accession>K2NZR5</accession>
<keyword evidence="3" id="KW-0813">Transport</keyword>
<dbReference type="FunFam" id="1.20.1640.10:FF:000001">
    <property type="entry name" value="Efflux pump membrane transporter"/>
    <property type="match status" value="1"/>
</dbReference>
<evidence type="ECO:0000256" key="5">
    <source>
        <dbReference type="ARBA" id="ARBA00022519"/>
    </source>
</evidence>
<dbReference type="Pfam" id="PF00873">
    <property type="entry name" value="ACR_tran"/>
    <property type="match status" value="1"/>
</dbReference>
<evidence type="ECO:0000256" key="8">
    <source>
        <dbReference type="ARBA" id="ARBA00023136"/>
    </source>
</evidence>
<dbReference type="GO" id="GO:0005886">
    <property type="term" value="C:plasma membrane"/>
    <property type="evidence" value="ECO:0007669"/>
    <property type="project" value="UniProtKB-SubCell"/>
</dbReference>
<evidence type="ECO:0000313" key="11">
    <source>
        <dbReference type="EMBL" id="EKF54263.1"/>
    </source>
</evidence>
<proteinExistence type="inferred from homology"/>
<dbReference type="InterPro" id="IPR001036">
    <property type="entry name" value="Acrflvin-R"/>
</dbReference>
<keyword evidence="6 9" id="KW-0812">Transmembrane</keyword>
<feature type="transmembrane region" description="Helical" evidence="9">
    <location>
        <begin position="467"/>
        <end position="494"/>
    </location>
</feature>
<feature type="transmembrane region" description="Helical" evidence="9">
    <location>
        <begin position="363"/>
        <end position="383"/>
    </location>
</feature>
<evidence type="ECO:0000256" key="2">
    <source>
        <dbReference type="ARBA" id="ARBA00010942"/>
    </source>
</evidence>
<evidence type="ECO:0000256" key="6">
    <source>
        <dbReference type="ARBA" id="ARBA00022692"/>
    </source>
</evidence>
<comment type="subcellular location">
    <subcellularLocation>
        <location evidence="1">Cell inner membrane</location>
        <topology evidence="1">Multi-pass membrane protein</topology>
    </subcellularLocation>
</comment>
<comment type="caution">
    <text evidence="11">The sequence shown here is derived from an EMBL/GenBank/DDBJ whole genome shotgun (WGS) entry which is preliminary data.</text>
</comment>
<evidence type="ECO:0000259" key="10">
    <source>
        <dbReference type="PROSITE" id="PS50156"/>
    </source>
</evidence>
<keyword evidence="12" id="KW-1185">Reference proteome</keyword>
<keyword evidence="4" id="KW-1003">Cell membrane</keyword>
<dbReference type="PRINTS" id="PR00702">
    <property type="entry name" value="ACRIFLAVINRP"/>
</dbReference>
<dbReference type="Gene3D" id="1.20.1640.10">
    <property type="entry name" value="Multidrug efflux transporter AcrB transmembrane domain"/>
    <property type="match status" value="2"/>
</dbReference>
<feature type="transmembrane region" description="Helical" evidence="9">
    <location>
        <begin position="886"/>
        <end position="904"/>
    </location>
</feature>
<dbReference type="EMBL" id="AMSG01000026">
    <property type="protein sequence ID" value="EKF54263.1"/>
    <property type="molecule type" value="Genomic_DNA"/>
</dbReference>
<evidence type="ECO:0000313" key="12">
    <source>
        <dbReference type="Proteomes" id="UP000007364"/>
    </source>
</evidence>
<evidence type="ECO:0000256" key="9">
    <source>
        <dbReference type="SAM" id="Phobius"/>
    </source>
</evidence>
<dbReference type="Gene3D" id="3.30.70.1320">
    <property type="entry name" value="Multidrug efflux transporter AcrB pore domain like"/>
    <property type="match status" value="1"/>
</dbReference>
<dbReference type="Gene3D" id="3.30.70.1440">
    <property type="entry name" value="Multidrug efflux transporter AcrB pore domain"/>
    <property type="match status" value="1"/>
</dbReference>
<dbReference type="eggNOG" id="COG0841">
    <property type="taxonomic scope" value="Bacteria"/>
</dbReference>
<sequence length="1059" mass="116763">MLKKFIDRPILSTVISLIILVLGFVGLVELPITRFPDIAPPSVNISASYPGASAETVTSSVLMPLETTINGVEGMNYMRSKASTGSASITVYFKQGIDPDEAAVKVQNRVSDATTNLPVEVIESGVTVKPRQSGSIMTINIFSDDPSFDETFLQSFTNINIIRPLQRIDGVATVSRIGGRNYAVRIWLDPNKLRAYELVPSDIDKAIDDQNFEIAPGQFGQNTDQEFQLTIKYAGRFTSKEEFENIILKTTEEGAILRLKDVARVGLEATNTNAMNTVDGKPGLTMDITQNSGANARDIDIAIRQTMEELFESFPEGMKYNISYSVKDQVDNSIKQVVHTLIEAFILVFIIIFIFLQDLRTSIIPAITIPVALIGTFFVIYLLGFSINVLTMFALVLSIGIVVDDAIVVVEAIHEKMGRGKENPYQASVSTMGEIAPAIVSITLVMTAVFLPIGFMQGPSGIFYKQFAYTLAIAILISAINALTLSPALCSLILKNPHKEDDKITHGQEIAPKKPKGKREKAKSLLKIFFVNFNTAYDKMSHRYIKSIIELIRRRKLALGGLVVVSLFGFLAMQYTPTSFIPDEDNGFIIFSLKLPPGSSLARTNNLLEKAIAEFKDREEIKTISTSSGFNAIDNTTSSSYAMGYINMYPHNQRKGIKDINQFIDTLRADLSGIKDAEVSVYTRPTVQGFGDQNGVRFVVEDVIGEDFQALGKVSQQFLADLNARPEILQATTTFDANFPQIEIQVDREKAKVMGVGIYDMLNNVRRYYSRVRTSEFNLFNRLNFVYVQGEPNLTASPSSLDDIYARSNDGNMVPVSTLVKLRRSFGAEITTRHNMYNSVEVSAIPASGYSTGEVMDAIEEVTREKLPGNYKTDWTGLSREEKLSSGQTAVIILLSFLFVYLLLTAQYESYILPLSILLSVPVGLIGVYGLVNLVGLENNIYVQVGLLMLIGLLAKNAILIVEYSMQQRQRGVSIVKSAIIGARLRLRPILMTSLAFVAGMIPLMWSSGPSAVGNHSISYAAAGGMLSGVILGVFIIPVLFVVFQSLDEKLKVNIKREK</sequence>
<feature type="transmembrane region" description="Helical" evidence="9">
    <location>
        <begin position="941"/>
        <end position="964"/>
    </location>
</feature>
<dbReference type="AlphaFoldDB" id="K2NZR5"/>
<keyword evidence="5" id="KW-0997">Cell inner membrane</keyword>
<dbReference type="PROSITE" id="PS50156">
    <property type="entry name" value="SSD"/>
    <property type="match status" value="1"/>
</dbReference>
<feature type="transmembrane region" description="Helical" evidence="9">
    <location>
        <begin position="985"/>
        <end position="1006"/>
    </location>
</feature>
<dbReference type="InterPro" id="IPR004764">
    <property type="entry name" value="MdtF-like"/>
</dbReference>
<dbReference type="PATRIC" id="fig|555500.3.peg.2730"/>
<gene>
    <name evidence="11" type="ORF">I215_13248</name>
</gene>
<evidence type="ECO:0000256" key="4">
    <source>
        <dbReference type="ARBA" id="ARBA00022475"/>
    </source>
</evidence>